<evidence type="ECO:0000313" key="4">
    <source>
        <dbReference type="Proteomes" id="UP001218188"/>
    </source>
</evidence>
<feature type="region of interest" description="Disordered" evidence="1">
    <location>
        <begin position="1"/>
        <end position="25"/>
    </location>
</feature>
<feature type="region of interest" description="Disordered" evidence="1">
    <location>
        <begin position="237"/>
        <end position="337"/>
    </location>
</feature>
<feature type="compositionally biased region" description="Basic residues" evidence="1">
    <location>
        <begin position="1"/>
        <end position="14"/>
    </location>
</feature>
<feature type="compositionally biased region" description="Acidic residues" evidence="1">
    <location>
        <begin position="495"/>
        <end position="511"/>
    </location>
</feature>
<name>A0AAD6RYR0_9AGAR</name>
<feature type="region of interest" description="Disordered" evidence="1">
    <location>
        <begin position="415"/>
        <end position="511"/>
    </location>
</feature>
<dbReference type="EMBL" id="JARJCM010000392">
    <property type="protein sequence ID" value="KAJ7017609.1"/>
    <property type="molecule type" value="Genomic_DNA"/>
</dbReference>
<accession>A0AAD6RYR0</accession>
<dbReference type="InterPro" id="IPR018306">
    <property type="entry name" value="Phage_T5_Orf172_DNA-bd"/>
</dbReference>
<proteinExistence type="predicted"/>
<organism evidence="3 4">
    <name type="scientific">Mycena alexandri</name>
    <dbReference type="NCBI Taxonomy" id="1745969"/>
    <lineage>
        <taxon>Eukaryota</taxon>
        <taxon>Fungi</taxon>
        <taxon>Dikarya</taxon>
        <taxon>Basidiomycota</taxon>
        <taxon>Agaricomycotina</taxon>
        <taxon>Agaricomycetes</taxon>
        <taxon>Agaricomycetidae</taxon>
        <taxon>Agaricales</taxon>
        <taxon>Marasmiineae</taxon>
        <taxon>Mycenaceae</taxon>
        <taxon>Mycena</taxon>
    </lineage>
</organism>
<evidence type="ECO:0000313" key="3">
    <source>
        <dbReference type="EMBL" id="KAJ7017609.1"/>
    </source>
</evidence>
<gene>
    <name evidence="3" type="ORF">C8F04DRAFT_1332956</name>
</gene>
<keyword evidence="4" id="KW-1185">Reference proteome</keyword>
<feature type="compositionally biased region" description="Low complexity" evidence="1">
    <location>
        <begin position="276"/>
        <end position="309"/>
    </location>
</feature>
<sequence length="511" mass="55081">MAPHRPNRRLRSIKRGNAAAKPNPYLSDGDGVNYMLLRRLHEDVEAYERDEISLTELNDRTDIKLGESGNFPRRRKEYKLCEAMYELTWIAHYSTPTRKLTEGLVHEEFREMRAQAPFTLCSCGSRHREWFKLGLQVPRPTTVAPSATTTPSSAAPSGVGIGVGVGILPLNIAIHALDAHRWGVYLGTRPLSSPLQRRQSELLLDLIPAAGVGVGLIDLDALELDLNDGVDLLQQLQRGHEKEKEPERRRRARDEKEKEKERDRVQLAQPKPPKLPSSRSTSTTGSSFSFSFGSSSASRSPTPATSPSSIAAAVNTSSSGLTHPPPRRRATGGIAGAARAAADATRVLDGAEGGGRYRLAFPPAMEGTICTICGGGPTHRRRALRAASRASPTFSSHPLRGADTLVSRRFAYSPAPRICTPAPRPSSDLPESSSSSSSSSSLSQSSATPSPSTSAISSSASSPPSSSDEHESEFDEYDAVRACPYSPLCEKRESDDESPDDTDDTGDNASA</sequence>
<comment type="caution">
    <text evidence="3">The sequence shown here is derived from an EMBL/GenBank/DDBJ whole genome shotgun (WGS) entry which is preliminary data.</text>
</comment>
<protein>
    <recommendedName>
        <fullName evidence="2">Bacteriophage T5 Orf172 DNA-binding domain-containing protein</fullName>
    </recommendedName>
</protein>
<evidence type="ECO:0000259" key="2">
    <source>
        <dbReference type="Pfam" id="PF10544"/>
    </source>
</evidence>
<feature type="compositionally biased region" description="Basic and acidic residues" evidence="1">
    <location>
        <begin position="238"/>
        <end position="265"/>
    </location>
</feature>
<evidence type="ECO:0000256" key="1">
    <source>
        <dbReference type="SAM" id="MobiDB-lite"/>
    </source>
</evidence>
<dbReference type="AlphaFoldDB" id="A0AAD6RYR0"/>
<reference evidence="3" key="1">
    <citation type="submission" date="2023-03" db="EMBL/GenBank/DDBJ databases">
        <title>Massive genome expansion in bonnet fungi (Mycena s.s.) driven by repeated elements and novel gene families across ecological guilds.</title>
        <authorList>
            <consortium name="Lawrence Berkeley National Laboratory"/>
            <person name="Harder C.B."/>
            <person name="Miyauchi S."/>
            <person name="Viragh M."/>
            <person name="Kuo A."/>
            <person name="Thoen E."/>
            <person name="Andreopoulos B."/>
            <person name="Lu D."/>
            <person name="Skrede I."/>
            <person name="Drula E."/>
            <person name="Henrissat B."/>
            <person name="Morin E."/>
            <person name="Kohler A."/>
            <person name="Barry K."/>
            <person name="LaButti K."/>
            <person name="Morin E."/>
            <person name="Salamov A."/>
            <person name="Lipzen A."/>
            <person name="Mereny Z."/>
            <person name="Hegedus B."/>
            <person name="Baldrian P."/>
            <person name="Stursova M."/>
            <person name="Weitz H."/>
            <person name="Taylor A."/>
            <person name="Grigoriev I.V."/>
            <person name="Nagy L.G."/>
            <person name="Martin F."/>
            <person name="Kauserud H."/>
        </authorList>
    </citation>
    <scope>NUCLEOTIDE SEQUENCE</scope>
    <source>
        <strain evidence="3">CBHHK200</strain>
    </source>
</reference>
<feature type="compositionally biased region" description="Low complexity" evidence="1">
    <location>
        <begin position="425"/>
        <end position="466"/>
    </location>
</feature>
<dbReference type="Proteomes" id="UP001218188">
    <property type="component" value="Unassembled WGS sequence"/>
</dbReference>
<feature type="domain" description="Bacteriophage T5 Orf172 DNA-binding" evidence="2">
    <location>
        <begin position="61"/>
        <end position="134"/>
    </location>
</feature>
<dbReference type="Pfam" id="PF10544">
    <property type="entry name" value="T5orf172"/>
    <property type="match status" value="1"/>
</dbReference>